<sequence>MENLEQQNANSEKETDKDEFENSTEEATSKEETSVDNEEQAAAPKEEVAEPEEKPENTAEEEAPTEDLETGDEAAETGEPESEAEPVSEDEVEVAEEDEAETEEVAEEESEESAEHAESFYAEIVERAKELVVQTDWAFVTTELANLAQNVTEGPESTSEKASQLIDEFQELRDNFEQKKKEHYEELNRKKEENLAKKKELLKSLSDIVNEENWTATKEVGKIKGQWENIKLLPQGEAEALDKSFKELMDEFEDHKVDRLVKKLQKEEENLELKLLLLDKMEALTQKLNENTPDFEELEDQFNKLISQWRKVGRVPSEKNQPLWDRFNAVQDTFNEVRFKVDKEYREQIERALSKKKKLVKEAEALVDQENIAKAARKVNKLHKAWKNAGNLPQKDENEMWDLFKAATDKFNEMKSDNIDKLREQEEANLEKKYELIKEAEEAKDTDDFDAGHQKMQSLMSRWKKIGPVPRKQSSKIWKKFKGAMDVFYDRRREAFKGERKDQKENLEKKQEILEKLKELGKHDDPALAVQEAKKLQQDFKDIGYVPIKMKNKIWKQYREACDVIYDRYRALGSDLGMEKKLANQGIDPDTRKDIIKLQKERDKLKKDVSKLESEMIQYQEAKTYFKPTNRGNALKDELQEKIDKAENSIAEKEERLKEINKEIDQLKRTGDSDEEE</sequence>
<feature type="coiled-coil region" evidence="1">
    <location>
        <begin position="493"/>
        <end position="520"/>
    </location>
</feature>
<protein>
    <submittedName>
        <fullName evidence="3">DUF349 domain-containing protein</fullName>
    </submittedName>
</protein>
<dbReference type="RefSeq" id="WP_255133644.1">
    <property type="nucleotide sequence ID" value="NZ_JANDBC010000001.1"/>
</dbReference>
<feature type="compositionally biased region" description="Acidic residues" evidence="2">
    <location>
        <begin position="58"/>
        <end position="112"/>
    </location>
</feature>
<keyword evidence="4" id="KW-1185">Reference proteome</keyword>
<feature type="region of interest" description="Disordered" evidence="2">
    <location>
        <begin position="1"/>
        <end position="121"/>
    </location>
</feature>
<gene>
    <name evidence="3" type="ORF">NM125_05565</name>
</gene>
<dbReference type="Pfam" id="PF03993">
    <property type="entry name" value="DUF349"/>
    <property type="match status" value="5"/>
</dbReference>
<feature type="compositionally biased region" description="Basic and acidic residues" evidence="2">
    <location>
        <begin position="44"/>
        <end position="57"/>
    </location>
</feature>
<name>A0A9X2RFQ1_9BACT</name>
<dbReference type="AlphaFoldDB" id="A0A9X2RFQ1"/>
<evidence type="ECO:0000256" key="2">
    <source>
        <dbReference type="SAM" id="MobiDB-lite"/>
    </source>
</evidence>
<comment type="caution">
    <text evidence="3">The sequence shown here is derived from an EMBL/GenBank/DDBJ whole genome shotgun (WGS) entry which is preliminary data.</text>
</comment>
<dbReference type="InterPro" id="IPR007139">
    <property type="entry name" value="DUF349"/>
</dbReference>
<reference evidence="3" key="1">
    <citation type="submission" date="2022-06" db="EMBL/GenBank/DDBJ databases">
        <title>Gracilimonas sp. CAU 1638 isolated from sea sediment.</title>
        <authorList>
            <person name="Kim W."/>
        </authorList>
    </citation>
    <scope>NUCLEOTIDE SEQUENCE</scope>
    <source>
        <strain evidence="3">CAU 1638</strain>
    </source>
</reference>
<evidence type="ECO:0000313" key="3">
    <source>
        <dbReference type="EMBL" id="MCP9291043.1"/>
    </source>
</evidence>
<evidence type="ECO:0000256" key="1">
    <source>
        <dbReference type="SAM" id="Coils"/>
    </source>
</evidence>
<accession>A0A9X2RFQ1</accession>
<feature type="coiled-coil region" evidence="1">
    <location>
        <begin position="595"/>
        <end position="677"/>
    </location>
</feature>
<dbReference type="Proteomes" id="UP001139125">
    <property type="component" value="Unassembled WGS sequence"/>
</dbReference>
<feature type="compositionally biased region" description="Polar residues" evidence="2">
    <location>
        <begin position="1"/>
        <end position="10"/>
    </location>
</feature>
<keyword evidence="1" id="KW-0175">Coiled coil</keyword>
<dbReference type="EMBL" id="JANDBC010000001">
    <property type="protein sequence ID" value="MCP9291043.1"/>
    <property type="molecule type" value="Genomic_DNA"/>
</dbReference>
<feature type="coiled-coil region" evidence="1">
    <location>
        <begin position="342"/>
        <end position="369"/>
    </location>
</feature>
<proteinExistence type="predicted"/>
<organism evidence="3 4">
    <name type="scientific">Gracilimonas sediminicola</name>
    <dbReference type="NCBI Taxonomy" id="2952158"/>
    <lineage>
        <taxon>Bacteria</taxon>
        <taxon>Pseudomonadati</taxon>
        <taxon>Balneolota</taxon>
        <taxon>Balneolia</taxon>
        <taxon>Balneolales</taxon>
        <taxon>Balneolaceae</taxon>
        <taxon>Gracilimonas</taxon>
    </lineage>
</organism>
<feature type="coiled-coil region" evidence="1">
    <location>
        <begin position="159"/>
        <end position="208"/>
    </location>
</feature>
<evidence type="ECO:0000313" key="4">
    <source>
        <dbReference type="Proteomes" id="UP001139125"/>
    </source>
</evidence>